<keyword evidence="2" id="KW-1185">Reference proteome</keyword>
<comment type="caution">
    <text evidence="1">The sequence shown here is derived from an EMBL/GenBank/DDBJ whole genome shotgun (WGS) entry which is preliminary data.</text>
</comment>
<sequence>MEFIEATKAHASDSSGHNHLGPYWASPPPNSVKINRNAYFVRNSNTTSLTTVARNGNVNVIDGINAQRSSLIAFLVETLAIRSITMDGTMLSLSEITPRLSALLEVSLA</sequence>
<proteinExistence type="predicted"/>
<evidence type="ECO:0000313" key="1">
    <source>
        <dbReference type="EMBL" id="KAK5836319.1"/>
    </source>
</evidence>
<organism evidence="1 2">
    <name type="scientific">Gossypium arboreum</name>
    <name type="common">Tree cotton</name>
    <name type="synonym">Gossypium nanking</name>
    <dbReference type="NCBI Taxonomy" id="29729"/>
    <lineage>
        <taxon>Eukaryota</taxon>
        <taxon>Viridiplantae</taxon>
        <taxon>Streptophyta</taxon>
        <taxon>Embryophyta</taxon>
        <taxon>Tracheophyta</taxon>
        <taxon>Spermatophyta</taxon>
        <taxon>Magnoliopsida</taxon>
        <taxon>eudicotyledons</taxon>
        <taxon>Gunneridae</taxon>
        <taxon>Pentapetalae</taxon>
        <taxon>rosids</taxon>
        <taxon>malvids</taxon>
        <taxon>Malvales</taxon>
        <taxon>Malvaceae</taxon>
        <taxon>Malvoideae</taxon>
        <taxon>Gossypium</taxon>
    </lineage>
</organism>
<gene>
    <name evidence="1" type="ORF">PVK06_012103</name>
</gene>
<dbReference type="Proteomes" id="UP001358586">
    <property type="component" value="Chromosome 4"/>
</dbReference>
<dbReference type="EMBL" id="JARKNE010000004">
    <property type="protein sequence ID" value="KAK5836319.1"/>
    <property type="molecule type" value="Genomic_DNA"/>
</dbReference>
<name>A0ABR0QAH2_GOSAR</name>
<accession>A0ABR0QAH2</accession>
<evidence type="ECO:0000313" key="2">
    <source>
        <dbReference type="Proteomes" id="UP001358586"/>
    </source>
</evidence>
<reference evidence="1 2" key="1">
    <citation type="submission" date="2023-03" db="EMBL/GenBank/DDBJ databases">
        <title>WGS of Gossypium arboreum.</title>
        <authorList>
            <person name="Yu D."/>
        </authorList>
    </citation>
    <scope>NUCLEOTIDE SEQUENCE [LARGE SCALE GENOMIC DNA]</scope>
    <source>
        <tissue evidence="1">Leaf</tissue>
    </source>
</reference>
<protein>
    <submittedName>
        <fullName evidence="1">Uncharacterized protein</fullName>
    </submittedName>
</protein>